<dbReference type="KEGG" id="cat:CA2559_02060"/>
<reference evidence="2 3" key="1">
    <citation type="journal article" date="2010" name="J. Bacteriol.">
        <title>The complete genome sequence of Croceibacter atlanticus HTCC2559T.</title>
        <authorList>
            <person name="Oh H.M."/>
            <person name="Kang I."/>
            <person name="Ferriera S."/>
            <person name="Giovannoni S.J."/>
            <person name="Cho J.C."/>
        </authorList>
    </citation>
    <scope>NUCLEOTIDE SEQUENCE [LARGE SCALE GENOMIC DNA]</scope>
    <source>
        <strain evidence="3">ATCC BAA-628 / HTCC2559 / KCTC 12090</strain>
    </source>
</reference>
<feature type="transmembrane region" description="Helical" evidence="1">
    <location>
        <begin position="5"/>
        <end position="23"/>
    </location>
</feature>
<dbReference type="STRING" id="216432.CA2559_02060"/>
<keyword evidence="1" id="KW-1133">Transmembrane helix</keyword>
<dbReference type="eggNOG" id="ENOG503346C">
    <property type="taxonomic scope" value="Bacteria"/>
</dbReference>
<protein>
    <submittedName>
        <fullName evidence="2">Uncharacterized protein</fullName>
    </submittedName>
</protein>
<evidence type="ECO:0000313" key="2">
    <source>
        <dbReference type="EMBL" id="EAP87501.1"/>
    </source>
</evidence>
<dbReference type="RefSeq" id="WP_013186179.1">
    <property type="nucleotide sequence ID" value="NC_014230.1"/>
</dbReference>
<keyword evidence="3" id="KW-1185">Reference proteome</keyword>
<sequence length="68" mass="7511">MKVFIYILIVIALGLAGYNITLLDFENLLEGNSKTALIGICACLCVIVLMLILLVSKKIEQKSKSIKR</sequence>
<dbReference type="OrthoDB" id="1453319at2"/>
<accession>A3U5I4</accession>
<dbReference type="Proteomes" id="UP000002297">
    <property type="component" value="Chromosome"/>
</dbReference>
<keyword evidence="1" id="KW-0472">Membrane</keyword>
<dbReference type="EMBL" id="CP002046">
    <property type="protein sequence ID" value="EAP87501.1"/>
    <property type="molecule type" value="Genomic_DNA"/>
</dbReference>
<feature type="transmembrane region" description="Helical" evidence="1">
    <location>
        <begin position="35"/>
        <end position="55"/>
    </location>
</feature>
<dbReference type="GeneID" id="89452208"/>
<keyword evidence="1" id="KW-0812">Transmembrane</keyword>
<organism evidence="2 3">
    <name type="scientific">Croceibacter atlanticus (strain ATCC BAA-628 / JCM 21780 / CIP 108009 / IAM 15332 / KCTC 12090 / HTCC2559)</name>
    <dbReference type="NCBI Taxonomy" id="216432"/>
    <lineage>
        <taxon>Bacteria</taxon>
        <taxon>Pseudomonadati</taxon>
        <taxon>Bacteroidota</taxon>
        <taxon>Flavobacteriia</taxon>
        <taxon>Flavobacteriales</taxon>
        <taxon>Flavobacteriaceae</taxon>
        <taxon>Croceibacter</taxon>
    </lineage>
</organism>
<dbReference type="HOGENOM" id="CLU_194533_0_0_10"/>
<evidence type="ECO:0000256" key="1">
    <source>
        <dbReference type="SAM" id="Phobius"/>
    </source>
</evidence>
<gene>
    <name evidence="2" type="ordered locus">CA2559_02060</name>
</gene>
<name>A3U5I4_CROAH</name>
<dbReference type="AlphaFoldDB" id="A3U5I4"/>
<evidence type="ECO:0000313" key="3">
    <source>
        <dbReference type="Proteomes" id="UP000002297"/>
    </source>
</evidence>
<proteinExistence type="predicted"/>